<evidence type="ECO:0008006" key="4">
    <source>
        <dbReference type="Google" id="ProtNLM"/>
    </source>
</evidence>
<feature type="transmembrane region" description="Helical" evidence="1">
    <location>
        <begin position="16"/>
        <end position="32"/>
    </location>
</feature>
<dbReference type="RefSeq" id="WP_023888286.1">
    <property type="nucleotide sequence ID" value="NZ_CP044186.1"/>
</dbReference>
<sequence length="108" mass="12395">MLDAEFRVPCLQGKKMPAIISLIYLMFSLLVFTKKITISNVLSAFLLFLSLYILHHKSLLIFIYCLIIIVATVILHQVKTSADKKAVFYFSMPCWLLILSVIINLMNK</sequence>
<name>A0A5I5YZG6_SALET</name>
<reference evidence="2" key="1">
    <citation type="submission" date="2018-07" db="EMBL/GenBank/DDBJ databases">
        <authorList>
            <person name="Ashton P.M."/>
            <person name="Dallman T."/>
            <person name="Nair S."/>
            <person name="De Pinna E."/>
            <person name="Peters T."/>
            <person name="Grant K."/>
        </authorList>
    </citation>
    <scope>NUCLEOTIDE SEQUENCE</scope>
    <source>
        <strain evidence="2">399751</strain>
        <strain evidence="3">651047</strain>
    </source>
</reference>
<keyword evidence="1" id="KW-1133">Transmembrane helix</keyword>
<evidence type="ECO:0000256" key="1">
    <source>
        <dbReference type="SAM" id="Phobius"/>
    </source>
</evidence>
<gene>
    <name evidence="2" type="ORF">DRM57_20815</name>
    <name evidence="3" type="ORF">ELQ65_21465</name>
</gene>
<evidence type="ECO:0000313" key="3">
    <source>
        <dbReference type="EMBL" id="ECA5013332.1"/>
    </source>
</evidence>
<keyword evidence="1" id="KW-0472">Membrane</keyword>
<feature type="transmembrane region" description="Helical" evidence="1">
    <location>
        <begin position="87"/>
        <end position="106"/>
    </location>
</feature>
<organism evidence="2">
    <name type="scientific">Salmonella enterica subsp. enterica serovar Cubana</name>
    <dbReference type="NCBI Taxonomy" id="189201"/>
    <lineage>
        <taxon>Bacteria</taxon>
        <taxon>Pseudomonadati</taxon>
        <taxon>Pseudomonadota</taxon>
        <taxon>Gammaproteobacteria</taxon>
        <taxon>Enterobacterales</taxon>
        <taxon>Enterobacteriaceae</taxon>
        <taxon>Salmonella</taxon>
    </lineage>
</organism>
<comment type="caution">
    <text evidence="2">The sequence shown here is derived from an EMBL/GenBank/DDBJ whole genome shotgun (WGS) entry which is preliminary data.</text>
</comment>
<protein>
    <recommendedName>
        <fullName evidence="4">Inner membrane protein</fullName>
    </recommendedName>
</protein>
<accession>A0A5I5YZG6</accession>
<evidence type="ECO:0000313" key="2">
    <source>
        <dbReference type="EMBL" id="EBX2833505.1"/>
    </source>
</evidence>
<dbReference type="AlphaFoldDB" id="A0A5I5YZG6"/>
<dbReference type="EMBL" id="AAHUNW010000041">
    <property type="protein sequence ID" value="ECA5013332.1"/>
    <property type="molecule type" value="Genomic_DNA"/>
</dbReference>
<proteinExistence type="predicted"/>
<feature type="transmembrane region" description="Helical" evidence="1">
    <location>
        <begin position="59"/>
        <end position="75"/>
    </location>
</feature>
<dbReference type="EMBL" id="AAHKTS010000045">
    <property type="protein sequence ID" value="EBX2833505.1"/>
    <property type="molecule type" value="Genomic_DNA"/>
</dbReference>
<keyword evidence="1" id="KW-0812">Transmembrane</keyword>
<feature type="transmembrane region" description="Helical" evidence="1">
    <location>
        <begin position="37"/>
        <end position="53"/>
    </location>
</feature>